<dbReference type="OrthoDB" id="8018097at2"/>
<protein>
    <submittedName>
        <fullName evidence="3">Uncharacterized protein DUF4440</fullName>
    </submittedName>
</protein>
<dbReference type="InterPro" id="IPR032710">
    <property type="entry name" value="NTF2-like_dom_sf"/>
</dbReference>
<proteinExistence type="predicted"/>
<dbReference type="Gene3D" id="3.10.450.50">
    <property type="match status" value="1"/>
</dbReference>
<name>A0A4R7SSB3_9BACT</name>
<feature type="signal peptide" evidence="1">
    <location>
        <begin position="1"/>
        <end position="19"/>
    </location>
</feature>
<evidence type="ECO:0000256" key="1">
    <source>
        <dbReference type="SAM" id="SignalP"/>
    </source>
</evidence>
<dbReference type="Proteomes" id="UP000295662">
    <property type="component" value="Unassembled WGS sequence"/>
</dbReference>
<sequence length="148" mass="16322">MKTSFLLFLTAFISLALHAAEDVHLTAVMAADDARVAAMKSADESQLKKVFSGDLRYAHSNGVVDSKDSLITILKEGRTKYVGYDHVERNFTFPAPGIALMAGRTRIQAETATGKMDSVLSYLAVWRQEDGQWRFLAWQSCKLPPAAP</sequence>
<dbReference type="Pfam" id="PF14534">
    <property type="entry name" value="DUF4440"/>
    <property type="match status" value="1"/>
</dbReference>
<feature type="domain" description="DUF4440" evidence="2">
    <location>
        <begin position="29"/>
        <end position="134"/>
    </location>
</feature>
<comment type="caution">
    <text evidence="3">The sequence shown here is derived from an EMBL/GenBank/DDBJ whole genome shotgun (WGS) entry which is preliminary data.</text>
</comment>
<dbReference type="InterPro" id="IPR027843">
    <property type="entry name" value="DUF4440"/>
</dbReference>
<accession>A0A4R7SSB3</accession>
<reference evidence="3 4" key="1">
    <citation type="submission" date="2019-03" db="EMBL/GenBank/DDBJ databases">
        <title>Genomic Encyclopedia of Archaeal and Bacterial Type Strains, Phase II (KMG-II): from individual species to whole genera.</title>
        <authorList>
            <person name="Goeker M."/>
        </authorList>
    </citation>
    <scope>NUCLEOTIDE SEQUENCE [LARGE SCALE GENOMIC DNA]</scope>
    <source>
        <strain evidence="3 4">ATCC 25309</strain>
    </source>
</reference>
<gene>
    <name evidence="3" type="ORF">EI77_01216</name>
</gene>
<evidence type="ECO:0000313" key="4">
    <source>
        <dbReference type="Proteomes" id="UP000295662"/>
    </source>
</evidence>
<organism evidence="3 4">
    <name type="scientific">Prosthecobacter fusiformis</name>
    <dbReference type="NCBI Taxonomy" id="48464"/>
    <lineage>
        <taxon>Bacteria</taxon>
        <taxon>Pseudomonadati</taxon>
        <taxon>Verrucomicrobiota</taxon>
        <taxon>Verrucomicrobiia</taxon>
        <taxon>Verrucomicrobiales</taxon>
        <taxon>Verrucomicrobiaceae</taxon>
        <taxon>Prosthecobacter</taxon>
    </lineage>
</organism>
<dbReference type="AlphaFoldDB" id="A0A4R7SSB3"/>
<evidence type="ECO:0000313" key="3">
    <source>
        <dbReference type="EMBL" id="TDU81904.1"/>
    </source>
</evidence>
<dbReference type="EMBL" id="SOCA01000001">
    <property type="protein sequence ID" value="TDU81904.1"/>
    <property type="molecule type" value="Genomic_DNA"/>
</dbReference>
<dbReference type="SUPFAM" id="SSF54427">
    <property type="entry name" value="NTF2-like"/>
    <property type="match status" value="1"/>
</dbReference>
<dbReference type="RefSeq" id="WP_133793814.1">
    <property type="nucleotide sequence ID" value="NZ_SOCA01000001.1"/>
</dbReference>
<keyword evidence="4" id="KW-1185">Reference proteome</keyword>
<feature type="chain" id="PRO_5020259223" evidence="1">
    <location>
        <begin position="20"/>
        <end position="148"/>
    </location>
</feature>
<evidence type="ECO:0000259" key="2">
    <source>
        <dbReference type="Pfam" id="PF14534"/>
    </source>
</evidence>
<keyword evidence="1" id="KW-0732">Signal</keyword>